<organism evidence="3 4">
    <name type="scientific">Microvirga alba</name>
    <dbReference type="NCBI Taxonomy" id="2791025"/>
    <lineage>
        <taxon>Bacteria</taxon>
        <taxon>Pseudomonadati</taxon>
        <taxon>Pseudomonadota</taxon>
        <taxon>Alphaproteobacteria</taxon>
        <taxon>Hyphomicrobiales</taxon>
        <taxon>Methylobacteriaceae</taxon>
        <taxon>Microvirga</taxon>
    </lineage>
</organism>
<dbReference type="InterPro" id="IPR031009">
    <property type="entry name" value="Tcm_partner"/>
</dbReference>
<feature type="region of interest" description="Disordered" evidence="1">
    <location>
        <begin position="351"/>
        <end position="378"/>
    </location>
</feature>
<comment type="caution">
    <text evidence="3">The sequence shown here is derived from an EMBL/GenBank/DDBJ whole genome shotgun (WGS) entry which is preliminary data.</text>
</comment>
<reference evidence="3" key="1">
    <citation type="submission" date="2020-11" db="EMBL/GenBank/DDBJ databases">
        <authorList>
            <person name="Kim M.K."/>
        </authorList>
    </citation>
    <scope>NUCLEOTIDE SEQUENCE</scope>
    <source>
        <strain evidence="3">BT350</strain>
    </source>
</reference>
<accession>A0A931FPD1</accession>
<feature type="domain" description="GMT-like wHTH" evidence="2">
    <location>
        <begin position="282"/>
        <end position="354"/>
    </location>
</feature>
<keyword evidence="4" id="KW-1185">Reference proteome</keyword>
<protein>
    <submittedName>
        <fullName evidence="3">Three-Cys-motif partner protein TcmP</fullName>
    </submittedName>
</protein>
<evidence type="ECO:0000313" key="3">
    <source>
        <dbReference type="EMBL" id="MBF9234620.1"/>
    </source>
</evidence>
<dbReference type="NCBIfam" id="TIGR04474">
    <property type="entry name" value="tcm_partner"/>
    <property type="match status" value="1"/>
</dbReference>
<evidence type="ECO:0000259" key="2">
    <source>
        <dbReference type="Pfam" id="PF22560"/>
    </source>
</evidence>
<dbReference type="RefSeq" id="WP_196272700.1">
    <property type="nucleotide sequence ID" value="NZ_JADQDO010000007.1"/>
</dbReference>
<dbReference type="Pfam" id="PF22560">
    <property type="entry name" value="GMT-wHTH"/>
    <property type="match status" value="1"/>
</dbReference>
<sequence>MAERNGFFEEQREQSEVKASIVAKYFAAWSNVMLSVKRAYGGIERLAYIDLFAGPGRYEDGSKSTPIMVLEQALANPKLSDVLVTMFNDKDPDNVNSLNSAISALPGVSQLKHPPQVYCGEVDADAESMFRRVNLCPTFSFVDPFGYKGLSRGFIQAIIKDWGCDCVFFFNYSRINAGLNNDAVRHHMDALFGQERVQAMRATMAEMSSGEREPFILEELAAALKDLGAKFVLPFRFRREDGSRTSHALIFVSKNIRGYEIMKDIMARESSTEDQGVPSFAYSPADARCPLLFSLSQPLAGLADDLAIRFAGRTMTMKAVYEEHHVNRPFVIKNYKRVLGEMEAAGRIVADPPAAKRKPRAGQPTFGDNVRVTLPRRS</sequence>
<dbReference type="EMBL" id="JADQDO010000007">
    <property type="protein sequence ID" value="MBF9234620.1"/>
    <property type="molecule type" value="Genomic_DNA"/>
</dbReference>
<evidence type="ECO:0000313" key="4">
    <source>
        <dbReference type="Proteomes" id="UP000599312"/>
    </source>
</evidence>
<name>A0A931FPD1_9HYPH</name>
<proteinExistence type="predicted"/>
<dbReference type="AlphaFoldDB" id="A0A931FPD1"/>
<dbReference type="Proteomes" id="UP000599312">
    <property type="component" value="Unassembled WGS sequence"/>
</dbReference>
<gene>
    <name evidence="3" type="ORF">I2H38_14675</name>
</gene>
<evidence type="ECO:0000256" key="1">
    <source>
        <dbReference type="SAM" id="MobiDB-lite"/>
    </source>
</evidence>
<dbReference type="InterPro" id="IPR054339">
    <property type="entry name" value="GMT_wHTH"/>
</dbReference>